<dbReference type="PANTHER" id="PTHR10887">
    <property type="entry name" value="DNA2/NAM7 HELICASE FAMILY"/>
    <property type="match status" value="1"/>
</dbReference>
<dbReference type="CDD" id="cd18808">
    <property type="entry name" value="SF1_C_Upf1"/>
    <property type="match status" value="1"/>
</dbReference>
<dbReference type="InterPro" id="IPR047187">
    <property type="entry name" value="SF1_C_Upf1"/>
</dbReference>
<dbReference type="EMBL" id="JAIZAY010000005">
    <property type="protein sequence ID" value="KAJ8042130.1"/>
    <property type="molecule type" value="Genomic_DNA"/>
</dbReference>
<evidence type="ECO:0000259" key="2">
    <source>
        <dbReference type="Pfam" id="PF13086"/>
    </source>
</evidence>
<dbReference type="CDD" id="cd17936">
    <property type="entry name" value="EEXXEc_NFX1"/>
    <property type="match status" value="1"/>
</dbReference>
<proteinExistence type="predicted"/>
<dbReference type="PANTHER" id="PTHR10887:SF341">
    <property type="entry name" value="NFX1-TYPE ZINC FINGER-CONTAINING PROTEIN 1"/>
    <property type="match status" value="1"/>
</dbReference>
<dbReference type="InterPro" id="IPR041679">
    <property type="entry name" value="DNA2/NAM7-like_C"/>
</dbReference>
<feature type="region of interest" description="Disordered" evidence="1">
    <location>
        <begin position="1"/>
        <end position="48"/>
    </location>
</feature>
<feature type="compositionally biased region" description="Basic residues" evidence="1">
    <location>
        <begin position="1"/>
        <end position="27"/>
    </location>
</feature>
<dbReference type="GO" id="GO:0031380">
    <property type="term" value="C:nuclear RNA-directed RNA polymerase complex"/>
    <property type="evidence" value="ECO:0007669"/>
    <property type="project" value="TreeGrafter"/>
</dbReference>
<dbReference type="InterPro" id="IPR041677">
    <property type="entry name" value="DNA2/NAM7_AAA_11"/>
</dbReference>
<dbReference type="InterPro" id="IPR045055">
    <property type="entry name" value="DNA2/NAM7-like"/>
</dbReference>
<gene>
    <name evidence="5" type="ORF">HOLleu_13119</name>
</gene>
<protein>
    <submittedName>
        <fullName evidence="5">NFX1-type zinc finger-containing protein 1</fullName>
    </submittedName>
</protein>
<dbReference type="Proteomes" id="UP001152320">
    <property type="component" value="Chromosome 5"/>
</dbReference>
<feature type="domain" description="ZNFX1" evidence="4">
    <location>
        <begin position="324"/>
        <end position="427"/>
    </location>
</feature>
<organism evidence="5 6">
    <name type="scientific">Holothuria leucospilota</name>
    <name type="common">Black long sea cucumber</name>
    <name type="synonym">Mertensiothuria leucospilota</name>
    <dbReference type="NCBI Taxonomy" id="206669"/>
    <lineage>
        <taxon>Eukaryota</taxon>
        <taxon>Metazoa</taxon>
        <taxon>Echinodermata</taxon>
        <taxon>Eleutherozoa</taxon>
        <taxon>Echinozoa</taxon>
        <taxon>Holothuroidea</taxon>
        <taxon>Aspidochirotacea</taxon>
        <taxon>Aspidochirotida</taxon>
        <taxon>Holothuriidae</taxon>
        <taxon>Holothuria</taxon>
    </lineage>
</organism>
<dbReference type="FunFam" id="3.40.50.300:FF:003185">
    <property type="entry name" value="Zinc finger, NFX1-type-containing 1, gene 2"/>
    <property type="match status" value="1"/>
</dbReference>
<dbReference type="InterPro" id="IPR057373">
    <property type="entry name" value="ZNFX1"/>
</dbReference>
<feature type="domain" description="DNA2/NAM7 helicase-like C-terminal" evidence="3">
    <location>
        <begin position="1237"/>
        <end position="1421"/>
    </location>
</feature>
<dbReference type="Pfam" id="PF13086">
    <property type="entry name" value="AAA_11"/>
    <property type="match status" value="2"/>
</dbReference>
<dbReference type="OrthoDB" id="2423195at2759"/>
<sequence length="1764" mass="202646">MDQHGRKDRGRRRSIQGRKGTDHHKRGKIETGGNRHNKRNSGDQDPQETENIATLAIHPLGYKTLEQIATLRPSEALHKLASYKKGFVKLIQESEIRFDLMTQLIGALAQAFTCETSSETLFDIIATLQAENFVSTHLAKYVRDWPIRITMKNTFKQIVPNAVQIVLTIVSSLLSKIPSSFNEIGVILLCLDSSIDRCRKEGVIFSKELLCKLEDVKEFHTAVENQEYERLCFKGNTYLNKDTTYESAPEDNFRQYSIFPMAYELKDSYRPSLRRNIVNGRYEDVHHYLDIQFRLLREDFVTPLRNGISEYRSYQKVEGKQQMKLQDIYVYHDVQIIESKPLDEGILYVTRFNVEHLKSVHWERSRRLLYGSLVCLSPDEFETVVFAIVANRKPETLKEGLIDLKFHQVEDFLSTLFSDTFTMVESSAYFEAYRHVLTRLQHINQNEFPLERYIVSAEPRIEFPLYLRRNPALEYDLSPVAHSGKVLKAVATRLRDWPPLSNFDLDSSQYEAFKAALTEELCLIQGPPGTGKTFIGLKIVETLLHNKHVWSPDNNVSPILLICFTNHALDQFLEGILGFLSEGIVRVGGRSSSEKLKEFNLNELRRNRSKTKKWPKHQYIQKRQIRDNMIKLAKKMQATQKATKTANTKILKETKLKEIMTHAQYVSLHCGLHTEETPKLNTGEYIAYWLGAVVGEFELQGEQVGEDDEEGLHNDAAPPLVIQTVRMSSNRRRRRKDHILEGQPLNEYIAKNLKVIEEMSSHEITNVKNVWSLNLIDRWRLYRYWVAKHQESLRKLLRVGKRAILRENVLKPFIKPVQWESLTGTKNQDLGVECGQYMCAFLGVLHGDPNALTKRGGLITNLSTIVDENEAIAQMRGYMRTHDEVCTLNVAQPVLVYIAKGLAQFTPLNKFEAETIDNVYELSYQNRWRLYKFWLSLYCRQLEQRLDVSQINLLREGTLRAQMTDAQHESLNDPTQDKNILNVERGQLISLWLGAYGGVPIATVQNAIDALSQEDGEIDILGEAELLNEERHIEDDFEDDVNEVLGTIEEYDDDDEDGVDLVGSSVTGNEQGWSIAGRDRKKVQKYVNKNIRRVNRMPEERALMVNNLWELQMTHRWDLYRYWVHKYKQKLQGGILPLQEEYERQVRLLKEVKEEENVEIIKEAKIIALTTTGAAKHHHLIQRVHPKVVIVEEAAEVLEAHIVTSLTEKCQHLILIGDHQQLRPNPTVYELATRFHLDISLFERLIKNGFPRHRLNLQHRMRPEISQLLKVHDKFYPDLEDHDSVMTYEDIRGVEKNVFFLDHMFQESSESDDHSRSNKFEAEFLTSLCRYLLQQDYRPESITILTAYTGQLWIFKSLMPKSVFNNVRVCPVDRFQGEENDIILLSLVRSNKKGNIGFLKIANRVCVALSRARVGLYCIGNFTLLSGQNDLWKVITNTLRSKGLFGKSMKLICSNHPEVVTKVRVANDFRALSEGGCTKPCGTRLECGHVCTLICHPRNAEHVGIKCTKQCKRPICELNHPCTKLCYQECVTKCAQVITKKMKCGHEQFIMCHEQHATEIQCQTPCPLILNCGHSCKNKCGEACTSFCKEPIGRSFQCLHGVPTICGKMDEECSEPCKEILKCGHICQGTCGSCRRGRLHIVCNMPCRKILVCGHQCASVCFKICPPCEKACENHCIHGNCRQQCTLSCRERCERADSKACIQSFDEPCERYPIDKPCQKVIRCGHPCTGLSGGKCLKKCRVCDNDELTGTLFGNKEDVDVRIC</sequence>
<keyword evidence="6" id="KW-1185">Reference proteome</keyword>
<evidence type="ECO:0000259" key="4">
    <source>
        <dbReference type="Pfam" id="PF25396"/>
    </source>
</evidence>
<dbReference type="Pfam" id="PF13087">
    <property type="entry name" value="AAA_12"/>
    <property type="match status" value="1"/>
</dbReference>
<dbReference type="Gene3D" id="3.40.50.300">
    <property type="entry name" value="P-loop containing nucleotide triphosphate hydrolases"/>
    <property type="match status" value="3"/>
</dbReference>
<dbReference type="Pfam" id="PF25396">
    <property type="entry name" value="ZNFX1"/>
    <property type="match status" value="1"/>
</dbReference>
<evidence type="ECO:0000313" key="6">
    <source>
        <dbReference type="Proteomes" id="UP001152320"/>
    </source>
</evidence>
<accession>A0A9Q1CBY7</accession>
<feature type="domain" description="DNA2/NAM7 helicase helicase" evidence="2">
    <location>
        <begin position="505"/>
        <end position="649"/>
    </location>
</feature>
<evidence type="ECO:0000259" key="3">
    <source>
        <dbReference type="Pfam" id="PF13087"/>
    </source>
</evidence>
<dbReference type="SUPFAM" id="SSF52540">
    <property type="entry name" value="P-loop containing nucleoside triphosphate hydrolases"/>
    <property type="match status" value="1"/>
</dbReference>
<evidence type="ECO:0000256" key="1">
    <source>
        <dbReference type="SAM" id="MobiDB-lite"/>
    </source>
</evidence>
<name>A0A9Q1CBY7_HOLLE</name>
<dbReference type="InterPro" id="IPR027417">
    <property type="entry name" value="P-loop_NTPase"/>
</dbReference>
<dbReference type="FunFam" id="3.40.50.300:FF:000742">
    <property type="entry name" value="NFX1-type zinc finger-containing protein 1"/>
    <property type="match status" value="1"/>
</dbReference>
<dbReference type="GO" id="GO:0031048">
    <property type="term" value="P:regulatory ncRNA-mediated heterochromatin formation"/>
    <property type="evidence" value="ECO:0007669"/>
    <property type="project" value="TreeGrafter"/>
</dbReference>
<evidence type="ECO:0000313" key="5">
    <source>
        <dbReference type="EMBL" id="KAJ8042130.1"/>
    </source>
</evidence>
<feature type="domain" description="DNA2/NAM7 helicase helicase" evidence="2">
    <location>
        <begin position="1103"/>
        <end position="1224"/>
    </location>
</feature>
<reference evidence="5" key="1">
    <citation type="submission" date="2021-10" db="EMBL/GenBank/DDBJ databases">
        <title>Tropical sea cucumber genome reveals ecological adaptation and Cuvierian tubules defense mechanism.</title>
        <authorList>
            <person name="Chen T."/>
        </authorList>
    </citation>
    <scope>NUCLEOTIDE SEQUENCE</scope>
    <source>
        <strain evidence="5">Nanhai2018</strain>
        <tissue evidence="5">Muscle</tissue>
    </source>
</reference>
<comment type="caution">
    <text evidence="5">The sequence shown here is derived from an EMBL/GenBank/DDBJ whole genome shotgun (WGS) entry which is preliminary data.</text>
</comment>
<dbReference type="GO" id="GO:0004386">
    <property type="term" value="F:helicase activity"/>
    <property type="evidence" value="ECO:0007669"/>
    <property type="project" value="InterPro"/>
</dbReference>